<dbReference type="Proteomes" id="UP000821656">
    <property type="component" value="Unassembled WGS sequence"/>
</dbReference>
<name>A0A9Q5CMY4_CLOBE</name>
<organism evidence="1 2">
    <name type="scientific">Clostridium beijerinckii</name>
    <name type="common">Clostridium MP</name>
    <dbReference type="NCBI Taxonomy" id="1520"/>
    <lineage>
        <taxon>Bacteria</taxon>
        <taxon>Bacillati</taxon>
        <taxon>Bacillota</taxon>
        <taxon>Clostridia</taxon>
        <taxon>Eubacteriales</taxon>
        <taxon>Clostridiaceae</taxon>
        <taxon>Clostridium</taxon>
    </lineage>
</organism>
<dbReference type="EMBL" id="JABSXK010000001">
    <property type="protein sequence ID" value="NRV12286.1"/>
    <property type="molecule type" value="Genomic_DNA"/>
</dbReference>
<accession>A0A9Q5CMY4</accession>
<proteinExistence type="predicted"/>
<dbReference type="AlphaFoldDB" id="A0A9Q5CMY4"/>
<evidence type="ECO:0000313" key="1">
    <source>
        <dbReference type="EMBL" id="NRV12286.1"/>
    </source>
</evidence>
<gene>
    <name evidence="1" type="ORF">DFH45_005249</name>
</gene>
<dbReference type="RefSeq" id="WP_155772793.1">
    <property type="nucleotide sequence ID" value="NZ_CP016090.1"/>
</dbReference>
<evidence type="ECO:0000313" key="2">
    <source>
        <dbReference type="Proteomes" id="UP000821656"/>
    </source>
</evidence>
<sequence>MNFIRKIVLDLNLFLKGLAEECPDITKEDLNQLDNITNKILNRLKEND</sequence>
<comment type="caution">
    <text evidence="1">The sequence shown here is derived from an EMBL/GenBank/DDBJ whole genome shotgun (WGS) entry which is preliminary data.</text>
</comment>
<reference evidence="1" key="1">
    <citation type="submission" date="2020-05" db="EMBL/GenBank/DDBJ databases">
        <title>Genomic insights into acetone-butanol-ethanol (ABE) fermentation by sequencing solventogenic clostridia strains.</title>
        <authorList>
            <person name="Brown S."/>
        </authorList>
    </citation>
    <scope>NUCLEOTIDE SEQUENCE</scope>
    <source>
        <strain evidence="1">DJ126</strain>
    </source>
</reference>
<protein>
    <submittedName>
        <fullName evidence="1">Uncharacterized protein</fullName>
    </submittedName>
</protein>